<gene>
    <name evidence="2" type="ORF">RHRU231_450311</name>
</gene>
<dbReference type="Proteomes" id="UP000042997">
    <property type="component" value="Unassembled WGS sequence"/>
</dbReference>
<dbReference type="EMBL" id="CCSD01000056">
    <property type="protein sequence ID" value="CDZ89144.1"/>
    <property type="molecule type" value="Genomic_DNA"/>
</dbReference>
<reference evidence="2 3" key="1">
    <citation type="journal article" date="2014" name="Genome Announc.">
        <title>Draft Genome Sequence of Propane- and Butane-Oxidizing Actinobacterium Rhodococcus ruber IEGM 231.</title>
        <authorList>
            <person name="Ivshina I.B."/>
            <person name="Kuyukina M.S."/>
            <person name="Krivoruchko A.V."/>
            <person name="Barbe V."/>
            <person name="Fischer C."/>
        </authorList>
    </citation>
    <scope>NUCLEOTIDE SEQUENCE [LARGE SCALE GENOMIC DNA]</scope>
</reference>
<name>A0A098BK55_9NOCA</name>
<accession>A0A098BK55</accession>
<evidence type="ECO:0000256" key="1">
    <source>
        <dbReference type="SAM" id="MobiDB-lite"/>
    </source>
</evidence>
<protein>
    <submittedName>
        <fullName evidence="2">Uncharacterized protein</fullName>
    </submittedName>
</protein>
<feature type="region of interest" description="Disordered" evidence="1">
    <location>
        <begin position="37"/>
        <end position="66"/>
    </location>
</feature>
<organism evidence="2 3">
    <name type="scientific">Rhodococcus ruber</name>
    <dbReference type="NCBI Taxonomy" id="1830"/>
    <lineage>
        <taxon>Bacteria</taxon>
        <taxon>Bacillati</taxon>
        <taxon>Actinomycetota</taxon>
        <taxon>Actinomycetes</taxon>
        <taxon>Mycobacteriales</taxon>
        <taxon>Nocardiaceae</taxon>
        <taxon>Rhodococcus</taxon>
    </lineage>
</organism>
<evidence type="ECO:0000313" key="3">
    <source>
        <dbReference type="Proteomes" id="UP000042997"/>
    </source>
</evidence>
<dbReference type="AlphaFoldDB" id="A0A098BK55"/>
<sequence length="248" mass="25532">MPVTAARWEPRPVIRAGLRACSGVGFGVPGPLGAQCGQGHVAQHRPGRGGGGPVGAVRGRVDEPEGGMRHGPCVGLSQGGVEAAQGAHPQFDVAPLGLAHLPAGVRREGLQLPVLHPDQVRFPEREVEVEVHQAVERAPGIVGVVDHVGAAGQQATADVDQQLDEQRVLVGEVPVDGGAADAHRCPEVLESYAVEPALGDEARGGLEQLPSPVGLGPAACGEQLFVGVRLQLGHRPHRSFLTGSGQLS</sequence>
<proteinExistence type="predicted"/>
<evidence type="ECO:0000313" key="2">
    <source>
        <dbReference type="EMBL" id="CDZ89144.1"/>
    </source>
</evidence>